<proteinExistence type="predicted"/>
<dbReference type="VEuPathDB" id="FungiDB:LEMA_P060530.1"/>
<keyword evidence="2" id="KW-1185">Reference proteome</keyword>
<dbReference type="EMBL" id="FP929065">
    <property type="protein sequence ID" value="CBX91019.1"/>
    <property type="molecule type" value="Genomic_DNA"/>
</dbReference>
<dbReference type="AlphaFoldDB" id="E4ZIJ8"/>
<name>E4ZIJ8_LEPMJ</name>
<accession>E4ZIJ8</accession>
<sequence length="149" mass="16471">MTRGPRAFSVQATIYSLSISPALPLSRSLLSASGVLSLYSPSQCEREFMLVPDLAAKRRGAHRRDMTASMQHPDCGPATGYLWGRAANQTRDHHVSQLPHLELTSRHATFLLSLNLTLNLTSPHVASSLSLYLHRTRPPPFPTLYPLLT</sequence>
<organism evidence="2">
    <name type="scientific">Leptosphaeria maculans (strain JN3 / isolate v23.1.3 / race Av1-4-5-6-7-8)</name>
    <name type="common">Blackleg fungus</name>
    <name type="synonym">Phoma lingam</name>
    <dbReference type="NCBI Taxonomy" id="985895"/>
    <lineage>
        <taxon>Eukaryota</taxon>
        <taxon>Fungi</taxon>
        <taxon>Dikarya</taxon>
        <taxon>Ascomycota</taxon>
        <taxon>Pezizomycotina</taxon>
        <taxon>Dothideomycetes</taxon>
        <taxon>Pleosporomycetidae</taxon>
        <taxon>Pleosporales</taxon>
        <taxon>Pleosporineae</taxon>
        <taxon>Leptosphaeriaceae</taxon>
        <taxon>Plenodomus</taxon>
        <taxon>Plenodomus lingam/Leptosphaeria maculans species complex</taxon>
    </lineage>
</organism>
<evidence type="ECO:0000313" key="1">
    <source>
        <dbReference type="EMBL" id="CBX91019.1"/>
    </source>
</evidence>
<gene>
    <name evidence="1" type="ORF">LEMA_P060530.1</name>
</gene>
<dbReference type="InParanoid" id="E4ZIJ8"/>
<reference evidence="2" key="1">
    <citation type="journal article" date="2011" name="Nat. Commun.">
        <title>Effector diversification within compartments of the Leptosphaeria maculans genome affected by Repeat-Induced Point mutations.</title>
        <authorList>
            <person name="Rouxel T."/>
            <person name="Grandaubert J."/>
            <person name="Hane J.K."/>
            <person name="Hoede C."/>
            <person name="van de Wouw A.P."/>
            <person name="Couloux A."/>
            <person name="Dominguez V."/>
            <person name="Anthouard V."/>
            <person name="Bally P."/>
            <person name="Bourras S."/>
            <person name="Cozijnsen A.J."/>
            <person name="Ciuffetti L.M."/>
            <person name="Degrave A."/>
            <person name="Dilmaghani A."/>
            <person name="Duret L."/>
            <person name="Fudal I."/>
            <person name="Goodwin S.B."/>
            <person name="Gout L."/>
            <person name="Glaser N."/>
            <person name="Linglin J."/>
            <person name="Kema G.H.J."/>
            <person name="Lapalu N."/>
            <person name="Lawrence C.B."/>
            <person name="May K."/>
            <person name="Meyer M."/>
            <person name="Ollivier B."/>
            <person name="Poulain J."/>
            <person name="Schoch C.L."/>
            <person name="Simon A."/>
            <person name="Spatafora J.W."/>
            <person name="Stachowiak A."/>
            <person name="Turgeon B.G."/>
            <person name="Tyler B.M."/>
            <person name="Vincent D."/>
            <person name="Weissenbach J."/>
            <person name="Amselem J."/>
            <person name="Quesneville H."/>
            <person name="Oliver R.P."/>
            <person name="Wincker P."/>
            <person name="Balesdent M.-H."/>
            <person name="Howlett B.J."/>
        </authorList>
    </citation>
    <scope>NUCLEOTIDE SEQUENCE [LARGE SCALE GENOMIC DNA]</scope>
    <source>
        <strain evidence="2">JN3 / isolate v23.1.3 / race Av1-4-5-6-7-8</strain>
    </source>
</reference>
<protein>
    <submittedName>
        <fullName evidence="1">Predicted protein</fullName>
    </submittedName>
</protein>
<dbReference type="Proteomes" id="UP000002668">
    <property type="component" value="Genome"/>
</dbReference>
<dbReference type="HOGENOM" id="CLU_1750003_0_0_1"/>
<evidence type="ECO:0000313" key="2">
    <source>
        <dbReference type="Proteomes" id="UP000002668"/>
    </source>
</evidence>